<dbReference type="InterPro" id="IPR001736">
    <property type="entry name" value="PLipase_D/transphosphatidylase"/>
</dbReference>
<dbReference type="Pfam" id="PF13091">
    <property type="entry name" value="PLDc_2"/>
    <property type="match status" value="1"/>
</dbReference>
<evidence type="ECO:0000313" key="14">
    <source>
        <dbReference type="Proteomes" id="UP000613030"/>
    </source>
</evidence>
<proteinExistence type="inferred from homology"/>
<dbReference type="EC" id="3.4.21.-" evidence="10"/>
<evidence type="ECO:0000256" key="3">
    <source>
        <dbReference type="ARBA" id="ARBA00008764"/>
    </source>
</evidence>
<keyword evidence="8" id="KW-0442">Lipid degradation</keyword>
<comment type="similarity">
    <text evidence="2">Belongs to the phospholipase D family.</text>
</comment>
<organism evidence="13 14">
    <name type="scientific">Chryseolinea lacunae</name>
    <dbReference type="NCBI Taxonomy" id="2801331"/>
    <lineage>
        <taxon>Bacteria</taxon>
        <taxon>Pseudomonadati</taxon>
        <taxon>Bacteroidota</taxon>
        <taxon>Cytophagia</taxon>
        <taxon>Cytophagales</taxon>
        <taxon>Fulvivirgaceae</taxon>
        <taxon>Chryseolinea</taxon>
    </lineage>
</organism>
<dbReference type="SUPFAM" id="SSF56024">
    <property type="entry name" value="Phospholipase D/nuclease"/>
    <property type="match status" value="1"/>
</dbReference>
<dbReference type="Proteomes" id="UP000613030">
    <property type="component" value="Unassembled WGS sequence"/>
</dbReference>
<keyword evidence="6 10" id="KW-0378">Hydrolase</keyword>
<comment type="catalytic activity">
    <reaction evidence="1">
        <text>a 1,2-diacyl-sn-glycero-3-phosphocholine + H2O = a 1,2-diacyl-sn-glycero-3-phosphate + choline + H(+)</text>
        <dbReference type="Rhea" id="RHEA:14445"/>
        <dbReference type="ChEBI" id="CHEBI:15354"/>
        <dbReference type="ChEBI" id="CHEBI:15377"/>
        <dbReference type="ChEBI" id="CHEBI:15378"/>
        <dbReference type="ChEBI" id="CHEBI:57643"/>
        <dbReference type="ChEBI" id="CHEBI:58608"/>
        <dbReference type="EC" id="3.1.4.4"/>
    </reaction>
</comment>
<evidence type="ECO:0000256" key="6">
    <source>
        <dbReference type="ARBA" id="ARBA00022801"/>
    </source>
</evidence>
<gene>
    <name evidence="13" type="ORF">JI741_26285</name>
</gene>
<accession>A0ABS1KZJ8</accession>
<dbReference type="PANTHER" id="PTHR43856:SF1">
    <property type="entry name" value="MITOCHONDRIAL CARDIOLIPIN HYDROLASE"/>
    <property type="match status" value="1"/>
</dbReference>
<dbReference type="EMBL" id="JAERRB010000012">
    <property type="protein sequence ID" value="MBL0744770.1"/>
    <property type="molecule type" value="Genomic_DNA"/>
</dbReference>
<dbReference type="Pfam" id="PF13365">
    <property type="entry name" value="Trypsin_2"/>
    <property type="match status" value="1"/>
</dbReference>
<dbReference type="SUPFAM" id="SSF50494">
    <property type="entry name" value="Trypsin-like serine proteases"/>
    <property type="match status" value="1"/>
</dbReference>
<dbReference type="InterPro" id="IPR025202">
    <property type="entry name" value="PLD-like_dom"/>
</dbReference>
<name>A0ABS1KZJ8_9BACT</name>
<dbReference type="Gene3D" id="2.40.10.10">
    <property type="entry name" value="Trypsin-like serine proteases"/>
    <property type="match status" value="2"/>
</dbReference>
<keyword evidence="4 10" id="KW-0645">Protease</keyword>
<comment type="caution">
    <text evidence="13">The sequence shown here is derived from an EMBL/GenBank/DDBJ whole genome shotgun (WGS) entry which is preliminary data.</text>
</comment>
<comment type="similarity">
    <text evidence="3 10">Belongs to the peptidase S1B family.</text>
</comment>
<evidence type="ECO:0000256" key="8">
    <source>
        <dbReference type="ARBA" id="ARBA00022963"/>
    </source>
</evidence>
<keyword evidence="14" id="KW-1185">Reference proteome</keyword>
<dbReference type="CDD" id="cd09128">
    <property type="entry name" value="PLDc_unchar1_2"/>
    <property type="match status" value="1"/>
</dbReference>
<protein>
    <recommendedName>
        <fullName evidence="10">Serine protease</fullName>
        <ecNumber evidence="10">3.4.21.-</ecNumber>
    </recommendedName>
</protein>
<evidence type="ECO:0000256" key="2">
    <source>
        <dbReference type="ARBA" id="ARBA00008664"/>
    </source>
</evidence>
<dbReference type="InterPro" id="IPR043504">
    <property type="entry name" value="Peptidase_S1_PA_chymotrypsin"/>
</dbReference>
<evidence type="ECO:0000256" key="1">
    <source>
        <dbReference type="ARBA" id="ARBA00000798"/>
    </source>
</evidence>
<dbReference type="PANTHER" id="PTHR43856">
    <property type="entry name" value="CARDIOLIPIN HYDROLASE"/>
    <property type="match status" value="1"/>
</dbReference>
<evidence type="ECO:0000256" key="7">
    <source>
        <dbReference type="ARBA" id="ARBA00022825"/>
    </source>
</evidence>
<dbReference type="RefSeq" id="WP_202014637.1">
    <property type="nucleotide sequence ID" value="NZ_JAERRB010000012.1"/>
</dbReference>
<dbReference type="Gene3D" id="3.30.870.10">
    <property type="entry name" value="Endonuclease Chain A"/>
    <property type="match status" value="2"/>
</dbReference>
<sequence>MNALLKQQMDNTLQRMKDRETIRNQHLRMIAEHRYFDIDSPARVKKFLTRRGVSSLDTREILNTPKGMPELIQPLRTNDEIISLERIMGTNDLVGVSFLREALGISNSVGRIWICSSAGNVVGYGTGFMVSPRLALTNHHVLPDAGVARFAKIEFGYELDGDSNLLPSDIFTFEPDTFYLSDEGLDFALVAVSPVNTARKEVDAIGWNRLLREEGKTIISQWLNIIQHPNGMPKQLGIRENQLIDVLDNFIHYKTDTAPGSSGSPVYNERWEVVGLHHSSVYAKDDDGHILTQAGGKWDASMSDDKIKWIANEGIRVSTILKFLDNQRFTKEQAKLYDELLTAKPTTKPQAPSPRPATESTPVATLQPDGHMTVTLPLTISFKLGGDALPILVNATPVVKTDDLGSTVNDDVGPAAALIKAKQALQGREDVLNVRMGYVFRNGWITRERAIVVTVPQKKSIAELKTENTSPLPDTFMGYPVEVTGPTFMDLIALHRGDDTAERLVHAFEVQAQEIKYFPPAGVKLKTVKEKMKVTAHVSPEEGWKNLSPFFSNVKKTLTVGMYDFGAPHILKRVEHVTVQSTFRKFTLALQSGESVGEGTKADDLKDADVVDELKKKLKSKFQNAWVKIGSVNGWVSSSYHIKVAVKDSKAFWLSSGNWQSSNQPNIPKLTNKTQAYLLKTYNREWHAIVEHPGLSKTYEEFILNDFNNNKAPAVTEAFAENLNFLLPEVTFGEEASTVPYQAFKPFEEDRPFKVTPLLTPDNFYDEVIKLVKSAKHELLIQNQTFNAPKDGQDKLKGLIQAVLDKQKAGVNVKIIFRVVIASVARENLEKLVDMGFDATAIKLQVNCHTKGVIVDGKTVMLGSQNWSNDGVSVNRDASLLFYDKELAQYFRKIFLHDWTMLAKQSIGHETVSPTLAESTEVIPTGMRLFTWSEIREML</sequence>
<evidence type="ECO:0000256" key="9">
    <source>
        <dbReference type="ARBA" id="ARBA00023098"/>
    </source>
</evidence>
<dbReference type="InterPro" id="IPR051406">
    <property type="entry name" value="PLD_domain"/>
</dbReference>
<evidence type="ECO:0000313" key="13">
    <source>
        <dbReference type="EMBL" id="MBL0744770.1"/>
    </source>
</evidence>
<keyword evidence="9" id="KW-0443">Lipid metabolism</keyword>
<evidence type="ECO:0000259" key="12">
    <source>
        <dbReference type="PROSITE" id="PS50035"/>
    </source>
</evidence>
<dbReference type="PROSITE" id="PS50035">
    <property type="entry name" value="PLD"/>
    <property type="match status" value="1"/>
</dbReference>
<feature type="region of interest" description="Disordered" evidence="11">
    <location>
        <begin position="343"/>
        <end position="368"/>
    </location>
</feature>
<dbReference type="PRINTS" id="PR00839">
    <property type="entry name" value="V8PROTEASE"/>
</dbReference>
<keyword evidence="7 10" id="KW-0720">Serine protease</keyword>
<evidence type="ECO:0000256" key="11">
    <source>
        <dbReference type="SAM" id="MobiDB-lite"/>
    </source>
</evidence>
<evidence type="ECO:0000256" key="5">
    <source>
        <dbReference type="ARBA" id="ARBA00022729"/>
    </source>
</evidence>
<keyword evidence="5" id="KW-0732">Signal</keyword>
<evidence type="ECO:0000256" key="10">
    <source>
        <dbReference type="RuleBase" id="RU004296"/>
    </source>
</evidence>
<dbReference type="CDD" id="cd00138">
    <property type="entry name" value="PLDc_SF"/>
    <property type="match status" value="1"/>
</dbReference>
<dbReference type="InterPro" id="IPR008256">
    <property type="entry name" value="Peptidase_S1B"/>
</dbReference>
<feature type="domain" description="PLD phosphodiesterase" evidence="12">
    <location>
        <begin position="849"/>
        <end position="871"/>
    </location>
</feature>
<reference evidence="13 14" key="1">
    <citation type="submission" date="2021-01" db="EMBL/GenBank/DDBJ databases">
        <title>Chryseolinea sp. Jin1 Genome sequencing and assembly.</title>
        <authorList>
            <person name="Kim I."/>
        </authorList>
    </citation>
    <scope>NUCLEOTIDE SEQUENCE [LARGE SCALE GENOMIC DNA]</scope>
    <source>
        <strain evidence="13 14">Jin1</strain>
    </source>
</reference>
<evidence type="ECO:0000256" key="4">
    <source>
        <dbReference type="ARBA" id="ARBA00022670"/>
    </source>
</evidence>
<dbReference type="InterPro" id="IPR009003">
    <property type="entry name" value="Peptidase_S1_PA"/>
</dbReference>